<dbReference type="Proteomes" id="UP000242715">
    <property type="component" value="Unassembled WGS sequence"/>
</dbReference>
<gene>
    <name evidence="2" type="ORF">TSUD_263460</name>
</gene>
<evidence type="ECO:0000313" key="2">
    <source>
        <dbReference type="EMBL" id="GAU40696.1"/>
    </source>
</evidence>
<keyword evidence="1" id="KW-0472">Membrane</keyword>
<keyword evidence="1" id="KW-1133">Transmembrane helix</keyword>
<reference evidence="3" key="1">
    <citation type="journal article" date="2017" name="Front. Plant Sci.">
        <title>Climate Clever Clovers: New Paradigm to Reduce the Environmental Footprint of Ruminants by Breeding Low Methanogenic Forages Utilizing Haplotype Variation.</title>
        <authorList>
            <person name="Kaur P."/>
            <person name="Appels R."/>
            <person name="Bayer P.E."/>
            <person name="Keeble-Gagnere G."/>
            <person name="Wang J."/>
            <person name="Hirakawa H."/>
            <person name="Shirasawa K."/>
            <person name="Vercoe P."/>
            <person name="Stefanova K."/>
            <person name="Durmic Z."/>
            <person name="Nichols P."/>
            <person name="Revell C."/>
            <person name="Isobe S.N."/>
            <person name="Edwards D."/>
            <person name="Erskine W."/>
        </authorList>
    </citation>
    <scope>NUCLEOTIDE SEQUENCE [LARGE SCALE GENOMIC DNA]</scope>
    <source>
        <strain evidence="3">cv. Daliak</strain>
    </source>
</reference>
<evidence type="ECO:0000313" key="3">
    <source>
        <dbReference type="Proteomes" id="UP000242715"/>
    </source>
</evidence>
<protein>
    <submittedName>
        <fullName evidence="2">Uncharacterized protein</fullName>
    </submittedName>
</protein>
<feature type="transmembrane region" description="Helical" evidence="1">
    <location>
        <begin position="61"/>
        <end position="87"/>
    </location>
</feature>
<keyword evidence="1" id="KW-0812">Transmembrane</keyword>
<name>A0A2Z6NAC8_TRISU</name>
<dbReference type="EMBL" id="DF973822">
    <property type="protein sequence ID" value="GAU40696.1"/>
    <property type="molecule type" value="Genomic_DNA"/>
</dbReference>
<organism evidence="2 3">
    <name type="scientific">Trifolium subterraneum</name>
    <name type="common">Subterranean clover</name>
    <dbReference type="NCBI Taxonomy" id="3900"/>
    <lineage>
        <taxon>Eukaryota</taxon>
        <taxon>Viridiplantae</taxon>
        <taxon>Streptophyta</taxon>
        <taxon>Embryophyta</taxon>
        <taxon>Tracheophyta</taxon>
        <taxon>Spermatophyta</taxon>
        <taxon>Magnoliopsida</taxon>
        <taxon>eudicotyledons</taxon>
        <taxon>Gunneridae</taxon>
        <taxon>Pentapetalae</taxon>
        <taxon>rosids</taxon>
        <taxon>fabids</taxon>
        <taxon>Fabales</taxon>
        <taxon>Fabaceae</taxon>
        <taxon>Papilionoideae</taxon>
        <taxon>50 kb inversion clade</taxon>
        <taxon>NPAAA clade</taxon>
        <taxon>Hologalegina</taxon>
        <taxon>IRL clade</taxon>
        <taxon>Trifolieae</taxon>
        <taxon>Trifolium</taxon>
    </lineage>
</organism>
<keyword evidence="3" id="KW-1185">Reference proteome</keyword>
<dbReference type="AlphaFoldDB" id="A0A2Z6NAC8"/>
<accession>A0A2Z6NAC8</accession>
<sequence length="105" mass="10923">MKYIRKRSLSSSQTLSLLSKSFQISAALPYQNPNHLFHHVASAGGGAFAFKAAPPLLSCRFCAIALILVCVGLGAVGEGGGALLLAWSNVMVLVVLRGDADCGYG</sequence>
<proteinExistence type="predicted"/>
<evidence type="ECO:0000256" key="1">
    <source>
        <dbReference type="SAM" id="Phobius"/>
    </source>
</evidence>